<dbReference type="EMBL" id="CM037025">
    <property type="protein sequence ID" value="KAH7662134.1"/>
    <property type="molecule type" value="Genomic_DNA"/>
</dbReference>
<reference evidence="2" key="1">
    <citation type="journal article" date="2022" name="Nat. Commun.">
        <title>Chromosome evolution and the genetic basis of agronomically important traits in greater yam.</title>
        <authorList>
            <person name="Bredeson J.V."/>
            <person name="Lyons J.B."/>
            <person name="Oniyinde I.O."/>
            <person name="Okereke N.R."/>
            <person name="Kolade O."/>
            <person name="Nnabue I."/>
            <person name="Nwadili C.O."/>
            <person name="Hribova E."/>
            <person name="Parker M."/>
            <person name="Nwogha J."/>
            <person name="Shu S."/>
            <person name="Carlson J."/>
            <person name="Kariba R."/>
            <person name="Muthemba S."/>
            <person name="Knop K."/>
            <person name="Barton G.J."/>
            <person name="Sherwood A.V."/>
            <person name="Lopez-Montes A."/>
            <person name="Asiedu R."/>
            <person name="Jamnadass R."/>
            <person name="Muchugi A."/>
            <person name="Goodstein D."/>
            <person name="Egesi C.N."/>
            <person name="Featherston J."/>
            <person name="Asfaw A."/>
            <person name="Simpson G.G."/>
            <person name="Dolezel J."/>
            <person name="Hendre P.S."/>
            <person name="Van Deynze A."/>
            <person name="Kumar P.L."/>
            <person name="Obidiegwu J.E."/>
            <person name="Bhattacharjee R."/>
            <person name="Rokhsar D.S."/>
        </authorList>
    </citation>
    <scope>NUCLEOTIDE SEQUENCE [LARGE SCALE GENOMIC DNA]</scope>
    <source>
        <strain evidence="2">cv. TDa95/00328</strain>
    </source>
</reference>
<proteinExistence type="predicted"/>
<evidence type="ECO:0000313" key="2">
    <source>
        <dbReference type="Proteomes" id="UP000827976"/>
    </source>
</evidence>
<dbReference type="Proteomes" id="UP000827976">
    <property type="component" value="Chromosome 15"/>
</dbReference>
<evidence type="ECO:0000313" key="1">
    <source>
        <dbReference type="EMBL" id="KAH7662134.1"/>
    </source>
</evidence>
<name>A0ACB7UNN9_DIOAL</name>
<organism evidence="1 2">
    <name type="scientific">Dioscorea alata</name>
    <name type="common">Purple yam</name>
    <dbReference type="NCBI Taxonomy" id="55571"/>
    <lineage>
        <taxon>Eukaryota</taxon>
        <taxon>Viridiplantae</taxon>
        <taxon>Streptophyta</taxon>
        <taxon>Embryophyta</taxon>
        <taxon>Tracheophyta</taxon>
        <taxon>Spermatophyta</taxon>
        <taxon>Magnoliopsida</taxon>
        <taxon>Liliopsida</taxon>
        <taxon>Dioscoreales</taxon>
        <taxon>Dioscoreaceae</taxon>
        <taxon>Dioscorea</taxon>
    </lineage>
</organism>
<accession>A0ACB7UNN9</accession>
<gene>
    <name evidence="1" type="ORF">IHE45_15G111600</name>
</gene>
<sequence length="682" mass="77858">MIMRNCPRLTSLMPFRLCQRNLQELWSLQVQDCPMMLELFPCDQGGHNITELLPGLMTLYLIGLQSLQDVLQLFQCLPNLKKLSIDDCGVRYVVSSEMETVAILADPFPALENIDIRNCQEMSEMISPLASLQAPCFFQRLGELHIKSCSRLTHLFSYKQAISMQHLSDLSIEDCVALEAVVISKENEEEASASTSTQSESYNNLFPNLRQLSLENLPQLTTTPPVEWLHLTRYYIEGCPKLQEPLEDIQSLPNVLQPFRCLANLKFIICACELTISPFVFPTLEVLVIKDCQEMSEMISPPASLQASCFFQGLCELHIKFCPRLTHIFSYKQAMSMQHLTVLCIEFCHALEAVVIYTENKEEASSSAHVVDHESYNSPFPNLRDLRLVDLPQLTTFHQPTTSSVEWLHLTSYKILGCPKLQEPLEGLQSVQNVVQPFQCLPNLKVLSINDCGVRYVVSSKTETVAILTDPFPTLEFLVIRSCQEMSEMISPPASLQAQCFFQRLRSLRIKSCPRLTHLFSYKQAISMQHLSRLYIRDCAVLGAVVISKENEEEESARTSTHVVECESYNNLFPNLRHLRLEKLPQLTAFHHPTAPPVEWLHLTSYKIQKCPKLHEPLEERIRSLRARMEKKKPGSVKGEEEEGEEKEASDLLPLWYLEEEEEDEGEEEEEDEGEEEEAGDL</sequence>
<keyword evidence="2" id="KW-1185">Reference proteome</keyword>
<protein>
    <submittedName>
        <fullName evidence="1">RNI-like protein</fullName>
    </submittedName>
</protein>
<comment type="caution">
    <text evidence="1">The sequence shown here is derived from an EMBL/GenBank/DDBJ whole genome shotgun (WGS) entry which is preliminary data.</text>
</comment>